<proteinExistence type="predicted"/>
<dbReference type="Gene3D" id="3.90.1750.10">
    <property type="entry name" value="Hect, E3 ligase catalytic domains"/>
    <property type="match status" value="1"/>
</dbReference>
<dbReference type="InterPro" id="IPR035983">
    <property type="entry name" value="Hect_E3_ubiquitin_ligase"/>
</dbReference>
<sequence>MLTWLSGVLSRKRLSSGSLVSNSSKVRQDEGETDAATSALQTEAAERGAEFGVVLEGGDVVKQKVSVHYVVNNIYYAAPVRVSKLKAKRESYIWIELDERAVDRQANTGTADAAEWEKHKRSFPPGVSVNNIGNVKVGETGRKISGDDVWAAFEPPRRPRKPPRAEVHGANIIFVTICNVLGLVDYYEVQYMAVVPNHDAVILDPRLRTSREWDSLGHVSAASRQIDVENIQCGVQYIFRARAHNKLGWGPFSVPSEAVHTFPEAPSVPAPPFVQHPSGIRADRLVLQWTCPAARGSEIREFRVAGGALRDETVQDIFTGQALHLRLLNLAPSADYHFKVQAVNAVGPSPWSEYMTVRTKPPNTAVNATSATSAGVGAGVSAGFASSSQDGPGPGPYISDWVEVVRWDTYAPSYINIETGTETDDRPAAIDGPVDPIVEFKKKRFRFNAELLRKVPKGPANVLRLYIHRNSLLMDSMAKLMAVHDMEKLQMRIKVEYEGEEGIDAGGIAKDWFLRVSQLLFAEDSGLFVMSESEAGGYDVRLAPAAPDGGALESWFYFVGRVLGKAILDRQLVDVKLSGTLFKQILGMHVDIDDLRESDPALVKNMMWMLENDIDGILFEEFCVNVDPHPNAPVQEQVIVDLVPGGRNIEVTNENKEDYVEKMLKWRAVDSCRPHIEAIRRGLFEVVPEATLRAADFSLAELEMLWNGLPFIDVQQIRAGCVYQGGFDANSPAVHWFWTLFRDMDAADQALLLRFATGTSKVPMDGFTPPFNLTLNDQLDRHALCKAHACFNQVVLPDYATEAVLRDKVLFAIRNTDGFLLG</sequence>
<dbReference type="EMBL" id="BEYU01000073">
    <property type="protein sequence ID" value="GBG30225.1"/>
    <property type="molecule type" value="Genomic_DNA"/>
</dbReference>
<dbReference type="SUPFAM" id="SSF49265">
    <property type="entry name" value="Fibronectin type III"/>
    <property type="match status" value="1"/>
</dbReference>
<dbReference type="GO" id="GO:0005737">
    <property type="term" value="C:cytoplasm"/>
    <property type="evidence" value="ECO:0007669"/>
    <property type="project" value="TreeGrafter"/>
</dbReference>
<evidence type="ECO:0000313" key="10">
    <source>
        <dbReference type="Proteomes" id="UP000241890"/>
    </source>
</evidence>
<gene>
    <name evidence="9" type="ORF">FCC1311_064452</name>
</gene>
<name>A0A2R5GI05_9STRA</name>
<evidence type="ECO:0000259" key="7">
    <source>
        <dbReference type="PROSITE" id="PS50237"/>
    </source>
</evidence>
<comment type="pathway">
    <text evidence="2">Protein modification; protein ubiquitination.</text>
</comment>
<dbReference type="InterPro" id="IPR000569">
    <property type="entry name" value="HECT_dom"/>
</dbReference>
<dbReference type="FunFam" id="3.30.2160.10:FF:000001">
    <property type="entry name" value="E3 ubiquitin-protein ligase NEDD4-like"/>
    <property type="match status" value="1"/>
</dbReference>
<dbReference type="PROSITE" id="PS50853">
    <property type="entry name" value="FN3"/>
    <property type="match status" value="2"/>
</dbReference>
<dbReference type="InParanoid" id="A0A2R5GI05"/>
<dbReference type="InterPro" id="IPR036116">
    <property type="entry name" value="FN3_sf"/>
</dbReference>
<evidence type="ECO:0000256" key="6">
    <source>
        <dbReference type="PROSITE-ProRule" id="PRU00104"/>
    </source>
</evidence>
<dbReference type="EC" id="2.3.2.26" evidence="3"/>
<dbReference type="Pfam" id="PF00632">
    <property type="entry name" value="HECT"/>
    <property type="match status" value="1"/>
</dbReference>
<dbReference type="GO" id="GO:0006511">
    <property type="term" value="P:ubiquitin-dependent protein catabolic process"/>
    <property type="evidence" value="ECO:0007669"/>
    <property type="project" value="TreeGrafter"/>
</dbReference>
<dbReference type="SUPFAM" id="SSF56204">
    <property type="entry name" value="Hect, E3 ligase catalytic domain"/>
    <property type="match status" value="1"/>
</dbReference>
<dbReference type="Pfam" id="PF00041">
    <property type="entry name" value="fn3"/>
    <property type="match status" value="1"/>
</dbReference>
<dbReference type="SMART" id="SM00119">
    <property type="entry name" value="HECTc"/>
    <property type="match status" value="1"/>
</dbReference>
<evidence type="ECO:0000256" key="2">
    <source>
        <dbReference type="ARBA" id="ARBA00004906"/>
    </source>
</evidence>
<dbReference type="PANTHER" id="PTHR11254">
    <property type="entry name" value="HECT DOMAIN UBIQUITIN-PROTEIN LIGASE"/>
    <property type="match status" value="1"/>
</dbReference>
<dbReference type="InterPro" id="IPR050409">
    <property type="entry name" value="E3_ubiq-protein_ligase"/>
</dbReference>
<evidence type="ECO:0000256" key="1">
    <source>
        <dbReference type="ARBA" id="ARBA00000885"/>
    </source>
</evidence>
<dbReference type="PROSITE" id="PS50237">
    <property type="entry name" value="HECT"/>
    <property type="match status" value="1"/>
</dbReference>
<feature type="domain" description="HECT" evidence="7">
    <location>
        <begin position="485"/>
        <end position="822"/>
    </location>
</feature>
<dbReference type="OrthoDB" id="8068875at2759"/>
<evidence type="ECO:0000256" key="5">
    <source>
        <dbReference type="ARBA" id="ARBA00022786"/>
    </source>
</evidence>
<dbReference type="InterPro" id="IPR003961">
    <property type="entry name" value="FN3_dom"/>
</dbReference>
<dbReference type="PANTHER" id="PTHR11254:SF440">
    <property type="entry name" value="E3 UBIQUITIN-PROTEIN LIGASE NEDD-4"/>
    <property type="match status" value="1"/>
</dbReference>
<feature type="active site" description="Glycyl thioester intermediate" evidence="6">
    <location>
        <position position="790"/>
    </location>
</feature>
<feature type="domain" description="Fibronectin type-III" evidence="8">
    <location>
        <begin position="155"/>
        <end position="264"/>
    </location>
</feature>
<dbReference type="Gene3D" id="2.60.40.10">
    <property type="entry name" value="Immunoglobulins"/>
    <property type="match status" value="2"/>
</dbReference>
<evidence type="ECO:0000313" key="9">
    <source>
        <dbReference type="EMBL" id="GBG30225.1"/>
    </source>
</evidence>
<comment type="caution">
    <text evidence="9">The sequence shown here is derived from an EMBL/GenBank/DDBJ whole genome shotgun (WGS) entry which is preliminary data.</text>
</comment>
<evidence type="ECO:0000259" key="8">
    <source>
        <dbReference type="PROSITE" id="PS50853"/>
    </source>
</evidence>
<dbReference type="SMART" id="SM00060">
    <property type="entry name" value="FN3"/>
    <property type="match status" value="2"/>
</dbReference>
<feature type="domain" description="Fibronectin type-III" evidence="8">
    <location>
        <begin position="268"/>
        <end position="362"/>
    </location>
</feature>
<keyword evidence="4" id="KW-0808">Transferase</keyword>
<reference evidence="9 10" key="1">
    <citation type="submission" date="2017-12" db="EMBL/GenBank/DDBJ databases">
        <title>Sequencing, de novo assembly and annotation of complete genome of a new Thraustochytrid species, strain FCC1311.</title>
        <authorList>
            <person name="Sedici K."/>
            <person name="Godart F."/>
            <person name="Aiese Cigliano R."/>
            <person name="Sanseverino W."/>
            <person name="Barakat M."/>
            <person name="Ortet P."/>
            <person name="Marechal E."/>
            <person name="Cagnac O."/>
            <person name="Amato A."/>
        </authorList>
    </citation>
    <scope>NUCLEOTIDE SEQUENCE [LARGE SCALE GENOMIC DNA]</scope>
</reference>
<comment type="catalytic activity">
    <reaction evidence="1">
        <text>S-ubiquitinyl-[E2 ubiquitin-conjugating enzyme]-L-cysteine + [acceptor protein]-L-lysine = [E2 ubiquitin-conjugating enzyme]-L-cysteine + N(6)-ubiquitinyl-[acceptor protein]-L-lysine.</text>
        <dbReference type="EC" id="2.3.2.26"/>
    </reaction>
</comment>
<dbReference type="Gene3D" id="3.30.2160.10">
    <property type="entry name" value="Hect, E3 ligase catalytic domain"/>
    <property type="match status" value="1"/>
</dbReference>
<accession>A0A2R5GI05</accession>
<keyword evidence="10" id="KW-1185">Reference proteome</keyword>
<dbReference type="GO" id="GO:0061630">
    <property type="term" value="F:ubiquitin protein ligase activity"/>
    <property type="evidence" value="ECO:0007669"/>
    <property type="project" value="UniProtKB-EC"/>
</dbReference>
<dbReference type="Gene3D" id="3.30.2410.10">
    <property type="entry name" value="Hect, E3 ligase catalytic domain"/>
    <property type="match status" value="1"/>
</dbReference>
<protein>
    <recommendedName>
        <fullName evidence="3">HECT-type E3 ubiquitin transferase</fullName>
        <ecNumber evidence="3">2.3.2.26</ecNumber>
    </recommendedName>
</protein>
<dbReference type="Proteomes" id="UP000241890">
    <property type="component" value="Unassembled WGS sequence"/>
</dbReference>
<dbReference type="CDD" id="cd00078">
    <property type="entry name" value="HECTc"/>
    <property type="match status" value="1"/>
</dbReference>
<dbReference type="CDD" id="cd00063">
    <property type="entry name" value="FN3"/>
    <property type="match status" value="2"/>
</dbReference>
<evidence type="ECO:0000256" key="4">
    <source>
        <dbReference type="ARBA" id="ARBA00022679"/>
    </source>
</evidence>
<dbReference type="InterPro" id="IPR013783">
    <property type="entry name" value="Ig-like_fold"/>
</dbReference>
<dbReference type="GO" id="GO:0016567">
    <property type="term" value="P:protein ubiquitination"/>
    <property type="evidence" value="ECO:0007669"/>
    <property type="project" value="TreeGrafter"/>
</dbReference>
<organism evidence="9 10">
    <name type="scientific">Hondaea fermentalgiana</name>
    <dbReference type="NCBI Taxonomy" id="2315210"/>
    <lineage>
        <taxon>Eukaryota</taxon>
        <taxon>Sar</taxon>
        <taxon>Stramenopiles</taxon>
        <taxon>Bigyra</taxon>
        <taxon>Labyrinthulomycetes</taxon>
        <taxon>Thraustochytrida</taxon>
        <taxon>Thraustochytriidae</taxon>
        <taxon>Hondaea</taxon>
    </lineage>
</organism>
<evidence type="ECO:0000256" key="3">
    <source>
        <dbReference type="ARBA" id="ARBA00012485"/>
    </source>
</evidence>
<dbReference type="AlphaFoldDB" id="A0A2R5GI05"/>
<keyword evidence="5 6" id="KW-0833">Ubl conjugation pathway</keyword>